<dbReference type="EMBL" id="VIFX01000024">
    <property type="protein sequence ID" value="TQR85038.1"/>
    <property type="molecule type" value="Genomic_DNA"/>
</dbReference>
<feature type="compositionally biased region" description="Low complexity" evidence="1">
    <location>
        <begin position="505"/>
        <end position="518"/>
    </location>
</feature>
<keyword evidence="2" id="KW-0472">Membrane</keyword>
<dbReference type="RefSeq" id="WP_142553541.1">
    <property type="nucleotide sequence ID" value="NZ_VIFX01000024.1"/>
</dbReference>
<dbReference type="AlphaFoldDB" id="A0A544VYG9"/>
<feature type="region of interest" description="Disordered" evidence="1">
    <location>
        <begin position="409"/>
        <end position="524"/>
    </location>
</feature>
<dbReference type="GO" id="GO:0005576">
    <property type="term" value="C:extracellular region"/>
    <property type="evidence" value="ECO:0007669"/>
    <property type="project" value="TreeGrafter"/>
</dbReference>
<dbReference type="InterPro" id="IPR005693">
    <property type="entry name" value="Mce"/>
</dbReference>
<organism evidence="4 5">
    <name type="scientific">Mycolicibacterium hodleri</name>
    <dbReference type="NCBI Taxonomy" id="49897"/>
    <lineage>
        <taxon>Bacteria</taxon>
        <taxon>Bacillati</taxon>
        <taxon>Actinomycetota</taxon>
        <taxon>Actinomycetes</taxon>
        <taxon>Mycobacteriales</taxon>
        <taxon>Mycobacteriaceae</taxon>
        <taxon>Mycolicibacterium</taxon>
    </lineage>
</organism>
<evidence type="ECO:0000313" key="4">
    <source>
        <dbReference type="EMBL" id="TQR85038.1"/>
    </source>
</evidence>
<keyword evidence="5" id="KW-1185">Reference proteome</keyword>
<dbReference type="InterPro" id="IPR003399">
    <property type="entry name" value="Mce/MlaD"/>
</dbReference>
<feature type="compositionally biased region" description="Pro residues" evidence="1">
    <location>
        <begin position="487"/>
        <end position="504"/>
    </location>
</feature>
<dbReference type="NCBIfam" id="TIGR00996">
    <property type="entry name" value="Mtu_fam_mce"/>
    <property type="match status" value="1"/>
</dbReference>
<dbReference type="InterPro" id="IPR052336">
    <property type="entry name" value="MlaD_Phospholipid_Transporter"/>
</dbReference>
<comment type="caution">
    <text evidence="4">The sequence shown here is derived from an EMBL/GenBank/DDBJ whole genome shotgun (WGS) entry which is preliminary data.</text>
</comment>
<feature type="compositionally biased region" description="Pro residues" evidence="1">
    <location>
        <begin position="434"/>
        <end position="477"/>
    </location>
</feature>
<evidence type="ECO:0000256" key="1">
    <source>
        <dbReference type="SAM" id="MobiDB-lite"/>
    </source>
</evidence>
<evidence type="ECO:0000256" key="2">
    <source>
        <dbReference type="SAM" id="Phobius"/>
    </source>
</evidence>
<dbReference type="Pfam" id="PF02470">
    <property type="entry name" value="MlaD"/>
    <property type="match status" value="1"/>
</dbReference>
<feature type="domain" description="Mce/MlaD" evidence="3">
    <location>
        <begin position="39"/>
        <end position="114"/>
    </location>
</feature>
<keyword evidence="2" id="KW-1133">Transmembrane helix</keyword>
<evidence type="ECO:0000313" key="5">
    <source>
        <dbReference type="Proteomes" id="UP000315759"/>
    </source>
</evidence>
<sequence>MMTRLVRWQLTIFSIVTAISMTLIALFYLKIPDALGIGSYKVTANFAATGGLYQNANVTYRGTTIGRVTDVSLARSGGVDAVLRLDSGTPVPAASTATVKSASAIGEQYVELIPIPGADTSPLHNGSRISRDHTALSQDVAGMLKEAEKLVDSISESRLRDLLRETFKAFDGSGPDLARLIESSRLLVDEANAHTPETIALIDQAGPFLDSQIRSGEDIKSLADGLARFTGNARKADPQVRTLLHTAPGAADTASAAFSGIQVNFPMLAANLANFGRIGVIYHKSIEQALVIFPALTAALTTIANQEPLDEGAKTDFKLNLGDPPPCSVGYIPPAQIRSPADETLREVPQGMYCKVAQNDATVVRGARNYPCMEFPGKRAPTVQLCRDPKGYVPLGTNPWRGPTVPYGTPVTDPRMTLPQNKYPFIPPDADYDPGPPVVNLPPGVPPGPGPALTPPYPVQVPPNTPGPQPPPLPFRAPPDQTVPPYGQQPPLPPVPGDAPPPVLPAEAEQPPATAAPASYDEKSGAFLDPTGGISVYAAGASAIHPAESWVELMLDPRPS</sequence>
<dbReference type="PANTHER" id="PTHR33371">
    <property type="entry name" value="INTERMEMBRANE PHOSPHOLIPID TRANSPORT SYSTEM BINDING PROTEIN MLAD-RELATED"/>
    <property type="match status" value="1"/>
</dbReference>
<evidence type="ECO:0000259" key="3">
    <source>
        <dbReference type="Pfam" id="PF02470"/>
    </source>
</evidence>
<proteinExistence type="predicted"/>
<keyword evidence="2" id="KW-0812">Transmembrane</keyword>
<feature type="transmembrane region" description="Helical" evidence="2">
    <location>
        <begin position="12"/>
        <end position="29"/>
    </location>
</feature>
<gene>
    <name evidence="4" type="ORF">D8S82_18745</name>
</gene>
<accession>A0A544VYG9</accession>
<dbReference type="Proteomes" id="UP000315759">
    <property type="component" value="Unassembled WGS sequence"/>
</dbReference>
<reference evidence="4 5" key="1">
    <citation type="submission" date="2018-10" db="EMBL/GenBank/DDBJ databases">
        <title>Draft genome of Mycobacterium hodleri strain B.</title>
        <authorList>
            <person name="Amande T.J."/>
            <person name="Mcgenity T.J."/>
        </authorList>
    </citation>
    <scope>NUCLEOTIDE SEQUENCE [LARGE SCALE GENOMIC DNA]</scope>
    <source>
        <strain evidence="4 5">B</strain>
    </source>
</reference>
<name>A0A544VYG9_9MYCO</name>
<dbReference type="PANTHER" id="PTHR33371:SF16">
    <property type="entry name" value="MCE-FAMILY PROTEIN MCE3F"/>
    <property type="match status" value="1"/>
</dbReference>
<protein>
    <submittedName>
        <fullName evidence="4">MCE family protein</fullName>
    </submittedName>
</protein>